<dbReference type="Pfam" id="PF24883">
    <property type="entry name" value="NPHP3_N"/>
    <property type="match status" value="1"/>
</dbReference>
<organism evidence="3 4">
    <name type="scientific">Bacillus luti</name>
    <dbReference type="NCBI Taxonomy" id="2026191"/>
    <lineage>
        <taxon>Bacteria</taxon>
        <taxon>Bacillati</taxon>
        <taxon>Bacillota</taxon>
        <taxon>Bacilli</taxon>
        <taxon>Bacillales</taxon>
        <taxon>Bacillaceae</taxon>
        <taxon>Bacillus</taxon>
        <taxon>Bacillus cereus group</taxon>
    </lineage>
</organism>
<proteinExistence type="predicted"/>
<dbReference type="Gene3D" id="3.40.50.10140">
    <property type="entry name" value="Toll/interleukin-1 receptor homology (TIR) domain"/>
    <property type="match status" value="1"/>
</dbReference>
<comment type="caution">
    <text evidence="3">The sequence shown here is derived from an EMBL/GenBank/DDBJ whole genome shotgun (WGS) entry which is preliminary data.</text>
</comment>
<dbReference type="InterPro" id="IPR000157">
    <property type="entry name" value="TIR_dom"/>
</dbReference>
<name>A0ABU8HZT4_9BACI</name>
<dbReference type="InterPro" id="IPR056884">
    <property type="entry name" value="NPHP3-like_N"/>
</dbReference>
<dbReference type="PROSITE" id="PS50104">
    <property type="entry name" value="TIR"/>
    <property type="match status" value="1"/>
</dbReference>
<evidence type="ECO:0000259" key="2">
    <source>
        <dbReference type="PROSITE" id="PS50104"/>
    </source>
</evidence>
<dbReference type="PANTHER" id="PTHR10039:SF17">
    <property type="entry name" value="FUNGAL STAND N-TERMINAL GOODBYE DOMAIN-CONTAINING PROTEIN-RELATED"/>
    <property type="match status" value="1"/>
</dbReference>
<evidence type="ECO:0000313" key="3">
    <source>
        <dbReference type="EMBL" id="MEI5932031.1"/>
    </source>
</evidence>
<dbReference type="Proteomes" id="UP001365619">
    <property type="component" value="Unassembled WGS sequence"/>
</dbReference>
<dbReference type="RefSeq" id="WP_185914132.1">
    <property type="nucleotide sequence ID" value="NZ_JBBAGV010000015.1"/>
</dbReference>
<dbReference type="InterPro" id="IPR027417">
    <property type="entry name" value="P-loop_NTPase"/>
</dbReference>
<dbReference type="PANTHER" id="PTHR10039">
    <property type="entry name" value="AMELOGENIN"/>
    <property type="match status" value="1"/>
</dbReference>
<reference evidence="3 4" key="1">
    <citation type="submission" date="2024-03" db="EMBL/GenBank/DDBJ databases">
        <title>A Rare Waterborne Outbreak of Bacillus cereus in China: Epidemiologic Survey, Genomic Insights and Virulence Characteristics.</title>
        <authorList>
            <person name="Wang S."/>
        </authorList>
    </citation>
    <scope>NUCLEOTIDE SEQUENCE [LARGE SCALE GENOMIC DNA]</scope>
    <source>
        <strain evidence="3 4">BC008</strain>
    </source>
</reference>
<keyword evidence="1" id="KW-0677">Repeat</keyword>
<evidence type="ECO:0000256" key="1">
    <source>
        <dbReference type="ARBA" id="ARBA00022737"/>
    </source>
</evidence>
<dbReference type="Gene3D" id="3.40.50.300">
    <property type="entry name" value="P-loop containing nucleotide triphosphate hydrolases"/>
    <property type="match status" value="1"/>
</dbReference>
<dbReference type="InterPro" id="IPR035897">
    <property type="entry name" value="Toll_tir_struct_dom_sf"/>
</dbReference>
<dbReference type="SUPFAM" id="SSF52540">
    <property type="entry name" value="P-loop containing nucleoside triphosphate hydrolases"/>
    <property type="match status" value="1"/>
</dbReference>
<feature type="domain" description="TIR" evidence="2">
    <location>
        <begin position="1"/>
        <end position="130"/>
    </location>
</feature>
<sequence length="614" mass="72138">MKNVFISYGHDEHACLAEQLRIDLEKVGFNVWIDGKRIKVQNYWDNSIEKGIDQSHWIIVLMTPHSMRRPEGVCLDEISYARFQGKDIVPIMVQQIQPPLPIARIQWLDLQNYQQKEQYQKGFEELCKVLNRNYKLGFEGELTHLRDILAPMDDKVEIGRHMEGFIGRDWLYNQFQDWLENQNDSRVFWVKGQAGVGKSAFSAKLALESKSVVGVHFFKHNDSDRRNPKRALCSLAYYLATQIPEYMEELQSIPDLRQSSIAEKNPVALFNYLFVEPLNNISPQKQRCVLILDALDEAKEVSELLHVIGQEFDKIPNWLGLVITSRPETDLVRRLGNLKPFVLDTMDTNNIKDIESYLKKNLEINGLLYNETQIAKLIQKSEGVFLYITEIMKELRNENLHLDNLDTFPTGLKMIYLNFFERQFPDKIVYSRDYRPLLELVIAALGPLPTQIPREILGWDEYQEVEILEGIGSLFYSNDDTIEPFHKSIKDWLIDKKWSYPYWIVEKNGQQKLMEHSKKQYLEGTTELLDYQVAHFHQHLLQNEDWTTLKDLLADKKFIIAKIKAGQSMELLDFYEEVIQHPHIDFEIRIDIEDNFRMVRLPILFDMHDHFAIN</sequence>
<dbReference type="SUPFAM" id="SSF52200">
    <property type="entry name" value="Toll/Interleukin receptor TIR domain"/>
    <property type="match status" value="1"/>
</dbReference>
<protein>
    <submittedName>
        <fullName evidence="3">TIR domain-containing protein</fullName>
    </submittedName>
</protein>
<gene>
    <name evidence="3" type="ORF">WBS43_25395</name>
</gene>
<evidence type="ECO:0000313" key="4">
    <source>
        <dbReference type="Proteomes" id="UP001365619"/>
    </source>
</evidence>
<dbReference type="EMBL" id="JBBAGW010000015">
    <property type="protein sequence ID" value="MEI5932031.1"/>
    <property type="molecule type" value="Genomic_DNA"/>
</dbReference>
<dbReference type="Pfam" id="PF13676">
    <property type="entry name" value="TIR_2"/>
    <property type="match status" value="1"/>
</dbReference>
<accession>A0ABU8HZT4</accession>
<dbReference type="Gene3D" id="1.25.40.370">
    <property type="match status" value="1"/>
</dbReference>
<keyword evidence="4" id="KW-1185">Reference proteome</keyword>